<feature type="region of interest" description="Disordered" evidence="1">
    <location>
        <begin position="221"/>
        <end position="241"/>
    </location>
</feature>
<dbReference type="PANTHER" id="PTHR10773">
    <property type="entry name" value="DNA-DIRECTED RNA POLYMERASES I, II, AND III SUBUNIT RPABC2"/>
    <property type="match status" value="1"/>
</dbReference>
<dbReference type="PANTHER" id="PTHR10773:SF19">
    <property type="match status" value="1"/>
</dbReference>
<dbReference type="Proteomes" id="UP001458880">
    <property type="component" value="Unassembled WGS sequence"/>
</dbReference>
<reference evidence="2 3" key="1">
    <citation type="journal article" date="2024" name="BMC Genomics">
        <title>De novo assembly and annotation of Popillia japonica's genome with initial clues to its potential as an invasive pest.</title>
        <authorList>
            <person name="Cucini C."/>
            <person name="Boschi S."/>
            <person name="Funari R."/>
            <person name="Cardaioli E."/>
            <person name="Iannotti N."/>
            <person name="Marturano G."/>
            <person name="Paoli F."/>
            <person name="Bruttini M."/>
            <person name="Carapelli A."/>
            <person name="Frati F."/>
            <person name="Nardi F."/>
        </authorList>
    </citation>
    <scope>NUCLEOTIDE SEQUENCE [LARGE SCALE GENOMIC DNA]</scope>
    <source>
        <strain evidence="2">DMR45628</strain>
    </source>
</reference>
<evidence type="ECO:0000256" key="1">
    <source>
        <dbReference type="SAM" id="MobiDB-lite"/>
    </source>
</evidence>
<organism evidence="2 3">
    <name type="scientific">Popillia japonica</name>
    <name type="common">Japanese beetle</name>
    <dbReference type="NCBI Taxonomy" id="7064"/>
    <lineage>
        <taxon>Eukaryota</taxon>
        <taxon>Metazoa</taxon>
        <taxon>Ecdysozoa</taxon>
        <taxon>Arthropoda</taxon>
        <taxon>Hexapoda</taxon>
        <taxon>Insecta</taxon>
        <taxon>Pterygota</taxon>
        <taxon>Neoptera</taxon>
        <taxon>Endopterygota</taxon>
        <taxon>Coleoptera</taxon>
        <taxon>Polyphaga</taxon>
        <taxon>Scarabaeiformia</taxon>
        <taxon>Scarabaeidae</taxon>
        <taxon>Rutelinae</taxon>
        <taxon>Popillia</taxon>
    </lineage>
</organism>
<comment type="caution">
    <text evidence="2">The sequence shown here is derived from an EMBL/GenBank/DDBJ whole genome shotgun (WGS) entry which is preliminary data.</text>
</comment>
<keyword evidence="3" id="KW-1185">Reference proteome</keyword>
<accession>A0AAW1ICC3</accession>
<proteinExistence type="predicted"/>
<protein>
    <recommendedName>
        <fullName evidence="4">Site-specific DNA endonuclease</fullName>
    </recommendedName>
</protein>
<evidence type="ECO:0000313" key="2">
    <source>
        <dbReference type="EMBL" id="KAK9687121.1"/>
    </source>
</evidence>
<dbReference type="AlphaFoldDB" id="A0AAW1ICC3"/>
<name>A0AAW1ICC3_POPJA</name>
<evidence type="ECO:0000313" key="3">
    <source>
        <dbReference type="Proteomes" id="UP001458880"/>
    </source>
</evidence>
<sequence>MYISAKGQKVDPKHYVDFSCGCKRKCTEKISKAMRQNLFSQFWTIGPFPGRCAFLNGIIREVPKKRAYTKNKESKRQNSRKYFIEGSEVCKTTILKTFQITQNRIDVALKKNLKSIIQDDRRVKSGGRINHINSFPTYISHYCRRETEAKYLNPDLNLAQMYDLYKDFSAEDKLVSLSTYKSIFYTKCNLKFKSPKQDTCLACDTYKAKIVSLHGEEREKLEKQHKEHIDKAQTLRKDNER</sequence>
<dbReference type="EMBL" id="JASPKY010000660">
    <property type="protein sequence ID" value="KAK9687121.1"/>
    <property type="molecule type" value="Genomic_DNA"/>
</dbReference>
<gene>
    <name evidence="2" type="ORF">QE152_g36688</name>
</gene>
<evidence type="ECO:0008006" key="4">
    <source>
        <dbReference type="Google" id="ProtNLM"/>
    </source>
</evidence>